<accession>A0A6P4C5R8</accession>
<evidence type="ECO:0000313" key="2">
    <source>
        <dbReference type="Proteomes" id="UP000515211"/>
    </source>
</evidence>
<evidence type="ECO:0000313" key="3">
    <source>
        <dbReference type="RefSeq" id="XP_015940305.1"/>
    </source>
</evidence>
<name>A0A6P4C5R8_ARADU</name>
<feature type="region of interest" description="Disordered" evidence="1">
    <location>
        <begin position="28"/>
        <end position="52"/>
    </location>
</feature>
<proteinExistence type="predicted"/>
<evidence type="ECO:0000256" key="1">
    <source>
        <dbReference type="SAM" id="MobiDB-lite"/>
    </source>
</evidence>
<reference evidence="2" key="1">
    <citation type="journal article" date="2016" name="Nat. Genet.">
        <title>The genome sequences of Arachis duranensis and Arachis ipaensis, the diploid ancestors of cultivated peanut.</title>
        <authorList>
            <person name="Bertioli D.J."/>
            <person name="Cannon S.B."/>
            <person name="Froenicke L."/>
            <person name="Huang G."/>
            <person name="Farmer A.D."/>
            <person name="Cannon E.K."/>
            <person name="Liu X."/>
            <person name="Gao D."/>
            <person name="Clevenger J."/>
            <person name="Dash S."/>
            <person name="Ren L."/>
            <person name="Moretzsohn M.C."/>
            <person name="Shirasawa K."/>
            <person name="Huang W."/>
            <person name="Vidigal B."/>
            <person name="Abernathy B."/>
            <person name="Chu Y."/>
            <person name="Niederhuth C.E."/>
            <person name="Umale P."/>
            <person name="Araujo A.C."/>
            <person name="Kozik A."/>
            <person name="Kim K.D."/>
            <person name="Burow M.D."/>
            <person name="Varshney R.K."/>
            <person name="Wang X."/>
            <person name="Zhang X."/>
            <person name="Barkley N."/>
            <person name="Guimaraes P.M."/>
            <person name="Isobe S."/>
            <person name="Guo B."/>
            <person name="Liao B."/>
            <person name="Stalker H.T."/>
            <person name="Schmitz R.J."/>
            <person name="Scheffler B.E."/>
            <person name="Leal-Bertioli S.C."/>
            <person name="Xun X."/>
            <person name="Jackson S.A."/>
            <person name="Michelmore R."/>
            <person name="Ozias-Akins P."/>
        </authorList>
    </citation>
    <scope>NUCLEOTIDE SEQUENCE [LARGE SCALE GENOMIC DNA]</scope>
    <source>
        <strain evidence="2">cv. V14167</strain>
    </source>
</reference>
<dbReference type="KEGG" id="adu:107465847"/>
<dbReference type="CDD" id="cd00303">
    <property type="entry name" value="retropepsin_like"/>
    <property type="match status" value="1"/>
</dbReference>
<protein>
    <submittedName>
        <fullName evidence="3">Uncharacterized protein LOC107465847</fullName>
    </submittedName>
</protein>
<dbReference type="RefSeq" id="XP_015940305.1">
    <property type="nucleotide sequence ID" value="XM_016084819.1"/>
</dbReference>
<sequence>MENTLSSTLNGLTSAVQALALQIRSINTPNSQPASSNTLPSQPFPNPKGGINAITLRSGTTLQERSYEEPCSRENIQVKDAVEVEDAEEEDEVQDMVEEAATQPENGASKAAEASRDAIPIPFPHLARKSRKQMELDPKMVEIFKKVEVTIPLFDAIQQVPKYANDPGPCIVSCTIEGVTIFDCMCDIGACVSIMPLSVYDALMLPPLKRSATRFVLADKSIISVVGIAEDVLMSIKGLIFPIDFYILEMPPNDSGRQSSILLGRPFLKTSKFKLDAFSGTYSFEIDGRTVSFNLDEAMRHPMEDHSIFQCDIIDENMAVVHQEEIEEMHMEQVASVGKPSELSEDVIPPHIAPDDQVPSQEQKTELKPLPPHLKYAYWCTEL</sequence>
<dbReference type="InterPro" id="IPR021109">
    <property type="entry name" value="Peptidase_aspartic_dom_sf"/>
</dbReference>
<dbReference type="AlphaFoldDB" id="A0A6P4C5R8"/>
<dbReference type="Gene3D" id="2.40.70.10">
    <property type="entry name" value="Acid Proteases"/>
    <property type="match status" value="1"/>
</dbReference>
<feature type="compositionally biased region" description="Polar residues" evidence="1">
    <location>
        <begin position="28"/>
        <end position="41"/>
    </location>
</feature>
<reference evidence="3" key="2">
    <citation type="submission" date="2025-08" db="UniProtKB">
        <authorList>
            <consortium name="RefSeq"/>
        </authorList>
    </citation>
    <scope>IDENTIFICATION</scope>
    <source>
        <tissue evidence="3">Whole plant</tissue>
    </source>
</reference>
<keyword evidence="2" id="KW-1185">Reference proteome</keyword>
<dbReference type="PANTHER" id="PTHR33067">
    <property type="entry name" value="RNA-DIRECTED DNA POLYMERASE-RELATED"/>
    <property type="match status" value="1"/>
</dbReference>
<gene>
    <name evidence="3" type="primary">LOC107465847</name>
</gene>
<organism evidence="2 3">
    <name type="scientific">Arachis duranensis</name>
    <name type="common">Wild peanut</name>
    <dbReference type="NCBI Taxonomy" id="130453"/>
    <lineage>
        <taxon>Eukaryota</taxon>
        <taxon>Viridiplantae</taxon>
        <taxon>Streptophyta</taxon>
        <taxon>Embryophyta</taxon>
        <taxon>Tracheophyta</taxon>
        <taxon>Spermatophyta</taxon>
        <taxon>Magnoliopsida</taxon>
        <taxon>eudicotyledons</taxon>
        <taxon>Gunneridae</taxon>
        <taxon>Pentapetalae</taxon>
        <taxon>rosids</taxon>
        <taxon>fabids</taxon>
        <taxon>Fabales</taxon>
        <taxon>Fabaceae</taxon>
        <taxon>Papilionoideae</taxon>
        <taxon>50 kb inversion clade</taxon>
        <taxon>dalbergioids sensu lato</taxon>
        <taxon>Dalbergieae</taxon>
        <taxon>Pterocarpus clade</taxon>
        <taxon>Arachis</taxon>
    </lineage>
</organism>
<dbReference type="GeneID" id="107465847"/>
<dbReference type="Proteomes" id="UP000515211">
    <property type="component" value="Chromosome 9"/>
</dbReference>
<dbReference type="PANTHER" id="PTHR33067:SF15">
    <property type="entry name" value="RNA-DIRECTED DNA POLYMERASE"/>
    <property type="match status" value="1"/>
</dbReference>